<comment type="caution">
    <text evidence="2">The sequence shown here is derived from an EMBL/GenBank/DDBJ whole genome shotgun (WGS) entry which is preliminary data.</text>
</comment>
<dbReference type="OrthoDB" id="1936115at2759"/>
<evidence type="ECO:0000313" key="3">
    <source>
        <dbReference type="Proteomes" id="UP000257109"/>
    </source>
</evidence>
<name>A0A371HZ55_MUCPR</name>
<keyword evidence="3" id="KW-1185">Reference proteome</keyword>
<feature type="transmembrane region" description="Helical" evidence="1">
    <location>
        <begin position="15"/>
        <end position="35"/>
    </location>
</feature>
<gene>
    <name evidence="2" type="ORF">CR513_07757</name>
</gene>
<reference evidence="2" key="1">
    <citation type="submission" date="2018-05" db="EMBL/GenBank/DDBJ databases">
        <title>Draft genome of Mucuna pruriens seed.</title>
        <authorList>
            <person name="Nnadi N.E."/>
            <person name="Vos R."/>
            <person name="Hasami M.H."/>
            <person name="Devisetty U.K."/>
            <person name="Aguiy J.C."/>
        </authorList>
    </citation>
    <scope>NUCLEOTIDE SEQUENCE [LARGE SCALE GENOMIC DNA]</scope>
    <source>
        <strain evidence="2">JCA_2017</strain>
    </source>
</reference>
<accession>A0A371HZ55</accession>
<keyword evidence="1" id="KW-1133">Transmembrane helix</keyword>
<keyword evidence="1" id="KW-0472">Membrane</keyword>
<proteinExistence type="predicted"/>
<organism evidence="2 3">
    <name type="scientific">Mucuna pruriens</name>
    <name type="common">Velvet bean</name>
    <name type="synonym">Dolichos pruriens</name>
    <dbReference type="NCBI Taxonomy" id="157652"/>
    <lineage>
        <taxon>Eukaryota</taxon>
        <taxon>Viridiplantae</taxon>
        <taxon>Streptophyta</taxon>
        <taxon>Embryophyta</taxon>
        <taxon>Tracheophyta</taxon>
        <taxon>Spermatophyta</taxon>
        <taxon>Magnoliopsida</taxon>
        <taxon>eudicotyledons</taxon>
        <taxon>Gunneridae</taxon>
        <taxon>Pentapetalae</taxon>
        <taxon>rosids</taxon>
        <taxon>fabids</taxon>
        <taxon>Fabales</taxon>
        <taxon>Fabaceae</taxon>
        <taxon>Papilionoideae</taxon>
        <taxon>50 kb inversion clade</taxon>
        <taxon>NPAAA clade</taxon>
        <taxon>indigoferoid/millettioid clade</taxon>
        <taxon>Phaseoleae</taxon>
        <taxon>Mucuna</taxon>
    </lineage>
</organism>
<dbReference type="PANTHER" id="PTHR35317:SF28">
    <property type="entry name" value="ZINC FINGER, CCHC-TYPE, RIBONUCLEASE H-LIKE DOMAIN, GAG-PRE-INTEGRASE DOMAIN PROTEIN-RELATED"/>
    <property type="match status" value="1"/>
</dbReference>
<protein>
    <submittedName>
        <fullName evidence="2">Uncharacterized protein</fullName>
    </submittedName>
</protein>
<dbReference type="PANTHER" id="PTHR35317">
    <property type="entry name" value="OS04G0629600 PROTEIN"/>
    <property type="match status" value="1"/>
</dbReference>
<evidence type="ECO:0000313" key="2">
    <source>
        <dbReference type="EMBL" id="RDY08062.1"/>
    </source>
</evidence>
<feature type="non-terminal residue" evidence="2">
    <location>
        <position position="1"/>
    </location>
</feature>
<keyword evidence="1" id="KW-0812">Transmembrane</keyword>
<sequence length="112" mass="13303">MTSSDLNFFQFPPILPMRILIIGSTSTYFMFEMVFNVSTSKKAWEILKTSLEGVDKVKERLQTLCREFESLRMKSLSQFRIFGNKVIMVVNQIKRYEEKMENVRVVEKFFIL</sequence>
<dbReference type="Proteomes" id="UP000257109">
    <property type="component" value="Unassembled WGS sequence"/>
</dbReference>
<evidence type="ECO:0000256" key="1">
    <source>
        <dbReference type="SAM" id="Phobius"/>
    </source>
</evidence>
<dbReference type="EMBL" id="QJKJ01001348">
    <property type="protein sequence ID" value="RDY08062.1"/>
    <property type="molecule type" value="Genomic_DNA"/>
</dbReference>
<dbReference type="AlphaFoldDB" id="A0A371HZ55"/>